<evidence type="ECO:0000313" key="1">
    <source>
        <dbReference type="EMBL" id="GIH65287.1"/>
    </source>
</evidence>
<name>A0ABQ4GV28_9ACTN</name>
<sequence>MPDQAFALVGGLDDVLTEVKDVFPVKIVLAPAARTRQAAMTAATLGQGTTRGMAALAPGAPREGCFEGLLTLADMSEEEL</sequence>
<comment type="caution">
    <text evidence="1">The sequence shown here is derived from an EMBL/GenBank/DDBJ whole genome shotgun (WGS) entry which is preliminary data.</text>
</comment>
<proteinExistence type="predicted"/>
<gene>
    <name evidence="1" type="ORF">Msi02_61040</name>
</gene>
<dbReference type="EMBL" id="BOOF01000039">
    <property type="protein sequence ID" value="GIH65287.1"/>
    <property type="molecule type" value="Genomic_DNA"/>
</dbReference>
<protein>
    <submittedName>
        <fullName evidence="1">Uncharacterized protein</fullName>
    </submittedName>
</protein>
<organism evidence="1 2">
    <name type="scientific">Microbispora siamensis</name>
    <dbReference type="NCBI Taxonomy" id="564413"/>
    <lineage>
        <taxon>Bacteria</taxon>
        <taxon>Bacillati</taxon>
        <taxon>Actinomycetota</taxon>
        <taxon>Actinomycetes</taxon>
        <taxon>Streptosporangiales</taxon>
        <taxon>Streptosporangiaceae</taxon>
        <taxon>Microbispora</taxon>
    </lineage>
</organism>
<accession>A0ABQ4GV28</accession>
<dbReference type="Proteomes" id="UP000660454">
    <property type="component" value="Unassembled WGS sequence"/>
</dbReference>
<keyword evidence="2" id="KW-1185">Reference proteome</keyword>
<reference evidence="1 2" key="1">
    <citation type="submission" date="2021-01" db="EMBL/GenBank/DDBJ databases">
        <title>Whole genome shotgun sequence of Microbispora siamensis NBRC 104113.</title>
        <authorList>
            <person name="Komaki H."/>
            <person name="Tamura T."/>
        </authorList>
    </citation>
    <scope>NUCLEOTIDE SEQUENCE [LARGE SCALE GENOMIC DNA]</scope>
    <source>
        <strain evidence="1 2">NBRC 104113</strain>
    </source>
</reference>
<evidence type="ECO:0000313" key="2">
    <source>
        <dbReference type="Proteomes" id="UP000660454"/>
    </source>
</evidence>